<evidence type="ECO:0000313" key="3">
    <source>
        <dbReference type="Proteomes" id="UP001549920"/>
    </source>
</evidence>
<evidence type="ECO:0000313" key="2">
    <source>
        <dbReference type="EMBL" id="KAL0859464.1"/>
    </source>
</evidence>
<dbReference type="PROSITE" id="PS50878">
    <property type="entry name" value="RT_POL"/>
    <property type="match status" value="1"/>
</dbReference>
<sequence length="524" mass="60656">MQKWITRLKIAQTETDPIHIKRGIFQGDSLSPLWFCLALNPLSNLLNDSNAGYPLKHKITNTDRLTTTQINHLMYMDDIKLYAQSQNSLYQLANLTEQFSQDICMEFGIDKCKINAIKAGQNQQHSYQLDSGQQINSLEKKEVYKYLGYNQAKQIQYKDTKIKLVQQFKHRLNSLMKSQLYSRNLTKAINTFAATVQADIKFTPLNLQDTSTQINETQVTTQTKIQEWARKSLHGRHRHDLCQPNVDKLASNAWLGRGELFPETEGFMIAIQDQIIETRNYQKHIIRIPNLPTDLCRKCNSNSETIQHITGACKSIVQTDYKHRHDQVANIIHQKLAHKYKLIPPSQKPTPYYKYVPEPVLENSHYRLYFDRAILTDRTTHYNRPDITLQDKKNHTATIIDIAIPNTHNLQNTIAEKLSKYTDLKDEIRRMWRLNEVSIVPIVLSTTGVIPKQLHQSLITLHLPPLTYITLQKAVILNTCRIVRKFLQANEEPTRQQTQLIAHPHNPVQANLSTQTLSRINENS</sequence>
<name>A0ABR3H3T1_LOXSC</name>
<reference evidence="2 3" key="1">
    <citation type="submission" date="2024-06" db="EMBL/GenBank/DDBJ databases">
        <title>A chromosome-level genome assembly of beet webworm, Loxostege sticticalis.</title>
        <authorList>
            <person name="Zhang Y."/>
        </authorList>
    </citation>
    <scope>NUCLEOTIDE SEQUENCE [LARGE SCALE GENOMIC DNA]</scope>
    <source>
        <strain evidence="2">AQ026</strain>
        <tissue evidence="2">Whole body</tissue>
    </source>
</reference>
<comment type="caution">
    <text evidence="2">The sequence shown here is derived from an EMBL/GenBank/DDBJ whole genome shotgun (WGS) entry which is preliminary data.</text>
</comment>
<dbReference type="PANTHER" id="PTHR35450:SF2">
    <property type="entry name" value="REVERSE TRANSCRIPTASE DOMAIN-CONTAINING PROTEIN"/>
    <property type="match status" value="1"/>
</dbReference>
<dbReference type="EMBL" id="JBEUOH010000027">
    <property type="protein sequence ID" value="KAL0859464.1"/>
    <property type="molecule type" value="Genomic_DNA"/>
</dbReference>
<keyword evidence="3" id="KW-1185">Reference proteome</keyword>
<dbReference type="PANTHER" id="PTHR35450">
    <property type="entry name" value="REVERSE TRANSCRIPTASE DOMAIN-CONTAINING PROTEIN"/>
    <property type="match status" value="1"/>
</dbReference>
<dbReference type="Pfam" id="PF00078">
    <property type="entry name" value="RVT_1"/>
    <property type="match status" value="1"/>
</dbReference>
<dbReference type="InterPro" id="IPR000477">
    <property type="entry name" value="RT_dom"/>
</dbReference>
<proteinExistence type="predicted"/>
<evidence type="ECO:0000259" key="1">
    <source>
        <dbReference type="PROSITE" id="PS50878"/>
    </source>
</evidence>
<accession>A0ABR3H3T1</accession>
<dbReference type="Proteomes" id="UP001549920">
    <property type="component" value="Unassembled WGS sequence"/>
</dbReference>
<gene>
    <name evidence="2" type="ORF">ABMA27_010634</name>
</gene>
<feature type="domain" description="Reverse transcriptase" evidence="1">
    <location>
        <begin position="1"/>
        <end position="151"/>
    </location>
</feature>
<organism evidence="2 3">
    <name type="scientific">Loxostege sticticalis</name>
    <name type="common">Beet webworm moth</name>
    <dbReference type="NCBI Taxonomy" id="481309"/>
    <lineage>
        <taxon>Eukaryota</taxon>
        <taxon>Metazoa</taxon>
        <taxon>Ecdysozoa</taxon>
        <taxon>Arthropoda</taxon>
        <taxon>Hexapoda</taxon>
        <taxon>Insecta</taxon>
        <taxon>Pterygota</taxon>
        <taxon>Neoptera</taxon>
        <taxon>Endopterygota</taxon>
        <taxon>Lepidoptera</taxon>
        <taxon>Glossata</taxon>
        <taxon>Ditrysia</taxon>
        <taxon>Pyraloidea</taxon>
        <taxon>Crambidae</taxon>
        <taxon>Pyraustinae</taxon>
        <taxon>Loxostege</taxon>
    </lineage>
</organism>
<protein>
    <recommendedName>
        <fullName evidence="1">Reverse transcriptase domain-containing protein</fullName>
    </recommendedName>
</protein>